<dbReference type="AlphaFoldDB" id="A0A0F4QKZ1"/>
<dbReference type="EMBL" id="JXYA01000031">
    <property type="protein sequence ID" value="KJZ07969.1"/>
    <property type="molecule type" value="Genomic_DNA"/>
</dbReference>
<evidence type="ECO:0000313" key="2">
    <source>
        <dbReference type="Proteomes" id="UP000033452"/>
    </source>
</evidence>
<reference evidence="1 2" key="1">
    <citation type="journal article" date="2015" name="BMC Genomics">
        <title>Genome mining reveals unlocked bioactive potential of marine Gram-negative bacteria.</title>
        <authorList>
            <person name="Machado H."/>
            <person name="Sonnenschein E.C."/>
            <person name="Melchiorsen J."/>
            <person name="Gram L."/>
        </authorList>
    </citation>
    <scope>NUCLEOTIDE SEQUENCE [LARGE SCALE GENOMIC DNA]</scope>
    <source>
        <strain evidence="1 2">S2471</strain>
    </source>
</reference>
<dbReference type="PATRIC" id="fig|43658.5.peg.2967"/>
<organism evidence="1 2">
    <name type="scientific">Pseudoalteromonas rubra</name>
    <dbReference type="NCBI Taxonomy" id="43658"/>
    <lineage>
        <taxon>Bacteria</taxon>
        <taxon>Pseudomonadati</taxon>
        <taxon>Pseudomonadota</taxon>
        <taxon>Gammaproteobacteria</taxon>
        <taxon>Alteromonadales</taxon>
        <taxon>Pseudoalteromonadaceae</taxon>
        <taxon>Pseudoalteromonas</taxon>
    </lineage>
</organism>
<accession>A0A0F4QKZ1</accession>
<name>A0A0F4QKZ1_9GAMM</name>
<protein>
    <submittedName>
        <fullName evidence="1">Uncharacterized protein</fullName>
    </submittedName>
</protein>
<evidence type="ECO:0000313" key="1">
    <source>
        <dbReference type="EMBL" id="KJZ07969.1"/>
    </source>
</evidence>
<sequence length="122" mass="13159">MEQFPTPEAHQAMLASLEKQVKRGQITQRVADNESLLGTTSDTVHLLLVEFANLVKAISSAQSLEDLKSAAQSSAQLLGTISDKVSAGELQFPYQGKGTEAVLQEIQQRAQGISNILQDPPK</sequence>
<dbReference type="RefSeq" id="WP_046005607.1">
    <property type="nucleotide sequence ID" value="NZ_JXYA01000031.1"/>
</dbReference>
<dbReference type="Proteomes" id="UP000033452">
    <property type="component" value="Unassembled WGS sequence"/>
</dbReference>
<keyword evidence="2" id="KW-1185">Reference proteome</keyword>
<gene>
    <name evidence="1" type="ORF">TW77_14040</name>
</gene>
<proteinExistence type="predicted"/>
<dbReference type="OrthoDB" id="6304091at2"/>
<comment type="caution">
    <text evidence="1">The sequence shown here is derived from an EMBL/GenBank/DDBJ whole genome shotgun (WGS) entry which is preliminary data.</text>
</comment>